<reference evidence="7" key="1">
    <citation type="submission" date="2021-02" db="EMBL/GenBank/DDBJ databases">
        <authorList>
            <person name="Nieuwenhuis M."/>
            <person name="Van De Peppel L.J.J."/>
        </authorList>
    </citation>
    <scope>NUCLEOTIDE SEQUENCE</scope>
    <source>
        <strain evidence="7">D49</strain>
    </source>
</reference>
<keyword evidence="3 6" id="KW-1133">Transmembrane helix</keyword>
<dbReference type="GO" id="GO:0005886">
    <property type="term" value="C:plasma membrane"/>
    <property type="evidence" value="ECO:0007669"/>
    <property type="project" value="TreeGrafter"/>
</dbReference>
<dbReference type="OrthoDB" id="448280at2759"/>
<feature type="transmembrane region" description="Helical" evidence="6">
    <location>
        <begin position="103"/>
        <end position="127"/>
    </location>
</feature>
<feature type="transmembrane region" description="Helical" evidence="6">
    <location>
        <begin position="211"/>
        <end position="229"/>
    </location>
</feature>
<dbReference type="Proteomes" id="UP000717328">
    <property type="component" value="Unassembled WGS sequence"/>
</dbReference>
<reference evidence="7" key="2">
    <citation type="submission" date="2021-10" db="EMBL/GenBank/DDBJ databases">
        <title>Phylogenomics reveals ancestral predisposition of the termite-cultivated fungus Termitomyces towards a domesticated lifestyle.</title>
        <authorList>
            <person name="Auxier B."/>
            <person name="Grum-Grzhimaylo A."/>
            <person name="Cardenas M.E."/>
            <person name="Lodge J.D."/>
            <person name="Laessoe T."/>
            <person name="Pedersen O."/>
            <person name="Smith M.E."/>
            <person name="Kuyper T.W."/>
            <person name="Franco-Molano E.A."/>
            <person name="Baroni T.J."/>
            <person name="Aanen D.K."/>
        </authorList>
    </citation>
    <scope>NUCLEOTIDE SEQUENCE</scope>
    <source>
        <strain evidence="7">D49</strain>
    </source>
</reference>
<comment type="caution">
    <text evidence="7">The sequence shown here is derived from an EMBL/GenBank/DDBJ whole genome shotgun (WGS) entry which is preliminary data.</text>
</comment>
<keyword evidence="2 6" id="KW-0812">Transmembrane</keyword>
<accession>A0A9P7FVS2</accession>
<proteinExistence type="predicted"/>
<name>A0A9P7FVS2_9AGAR</name>
<evidence type="ECO:0000256" key="3">
    <source>
        <dbReference type="ARBA" id="ARBA00022989"/>
    </source>
</evidence>
<gene>
    <name evidence="7" type="ORF">H0H81_009481</name>
</gene>
<dbReference type="GO" id="GO:0005385">
    <property type="term" value="F:zinc ion transmembrane transporter activity"/>
    <property type="evidence" value="ECO:0007669"/>
    <property type="project" value="TreeGrafter"/>
</dbReference>
<feature type="region of interest" description="Disordered" evidence="5">
    <location>
        <begin position="186"/>
        <end position="205"/>
    </location>
</feature>
<comment type="subcellular location">
    <subcellularLocation>
        <location evidence="1">Membrane</location>
        <topology evidence="1">Multi-pass membrane protein</topology>
    </subcellularLocation>
</comment>
<dbReference type="PANTHER" id="PTHR11040">
    <property type="entry name" value="ZINC/IRON TRANSPORTER"/>
    <property type="match status" value="1"/>
</dbReference>
<dbReference type="EMBL" id="JABCKI010005993">
    <property type="protein sequence ID" value="KAG5635977.1"/>
    <property type="molecule type" value="Genomic_DNA"/>
</dbReference>
<keyword evidence="8" id="KW-1185">Reference proteome</keyword>
<organism evidence="7 8">
    <name type="scientific">Sphagnurus paluster</name>
    <dbReference type="NCBI Taxonomy" id="117069"/>
    <lineage>
        <taxon>Eukaryota</taxon>
        <taxon>Fungi</taxon>
        <taxon>Dikarya</taxon>
        <taxon>Basidiomycota</taxon>
        <taxon>Agaricomycotina</taxon>
        <taxon>Agaricomycetes</taxon>
        <taxon>Agaricomycetidae</taxon>
        <taxon>Agaricales</taxon>
        <taxon>Tricholomatineae</taxon>
        <taxon>Lyophyllaceae</taxon>
        <taxon>Sphagnurus</taxon>
    </lineage>
</organism>
<sequence length="231" mass="24063">MIHSLVIGLTLAITSGREFGMLPSSCLTSVLTSAAAPLVTAIIFHQLFEGLSLGIRIAGLPPAPTFPSSVPSPELPLPVHSPPASYSKQNEDESDRRGWATHWLSPTLSILFAITTPLGIILGMFVFASGKSGTSAEQTARMHLTQGLMSGISAGMLIYAATVEMLAGDFVYGDVGGDHGQLHDHDHGHAAHEHVHTHGDDSTMGSGRRKVVAVGSLVAGVLTMGLVGLGE</sequence>
<evidence type="ECO:0000256" key="1">
    <source>
        <dbReference type="ARBA" id="ARBA00004141"/>
    </source>
</evidence>
<dbReference type="PANTHER" id="PTHR11040:SF44">
    <property type="entry name" value="PROTEIN ZNTC-RELATED"/>
    <property type="match status" value="1"/>
</dbReference>
<protein>
    <submittedName>
        <fullName evidence="7">Uncharacterized protein</fullName>
    </submittedName>
</protein>
<feature type="transmembrane region" description="Helical" evidence="6">
    <location>
        <begin position="148"/>
        <end position="167"/>
    </location>
</feature>
<evidence type="ECO:0000256" key="4">
    <source>
        <dbReference type="ARBA" id="ARBA00023136"/>
    </source>
</evidence>
<feature type="compositionally biased region" description="Basic and acidic residues" evidence="5">
    <location>
        <begin position="186"/>
        <end position="201"/>
    </location>
</feature>
<evidence type="ECO:0000256" key="2">
    <source>
        <dbReference type="ARBA" id="ARBA00022692"/>
    </source>
</evidence>
<keyword evidence="4 6" id="KW-0472">Membrane</keyword>
<evidence type="ECO:0000256" key="5">
    <source>
        <dbReference type="SAM" id="MobiDB-lite"/>
    </source>
</evidence>
<dbReference type="AlphaFoldDB" id="A0A9P7FVS2"/>
<evidence type="ECO:0000313" key="7">
    <source>
        <dbReference type="EMBL" id="KAG5635977.1"/>
    </source>
</evidence>
<dbReference type="Pfam" id="PF02535">
    <property type="entry name" value="Zip"/>
    <property type="match status" value="1"/>
</dbReference>
<evidence type="ECO:0000313" key="8">
    <source>
        <dbReference type="Proteomes" id="UP000717328"/>
    </source>
</evidence>
<dbReference type="InterPro" id="IPR003689">
    <property type="entry name" value="ZIP"/>
</dbReference>
<evidence type="ECO:0000256" key="6">
    <source>
        <dbReference type="SAM" id="Phobius"/>
    </source>
</evidence>
<feature type="region of interest" description="Disordered" evidence="5">
    <location>
        <begin position="69"/>
        <end position="95"/>
    </location>
</feature>